<evidence type="ECO:0000313" key="2">
    <source>
        <dbReference type="Proteomes" id="UP001589858"/>
    </source>
</evidence>
<dbReference type="InterPro" id="IPR036768">
    <property type="entry name" value="PolIII_chi_sf"/>
</dbReference>
<keyword evidence="2" id="KW-1185">Reference proteome</keyword>
<dbReference type="PANTHER" id="PTHR38767:SF1">
    <property type="entry name" value="DNA POLYMERASE III SUBUNIT CHI"/>
    <property type="match status" value="1"/>
</dbReference>
<dbReference type="InterPro" id="IPR007459">
    <property type="entry name" value="DNA_pol3_chi"/>
</dbReference>
<accession>A0ABV6S972</accession>
<dbReference type="Pfam" id="PF04364">
    <property type="entry name" value="DNA_pol3_chi"/>
    <property type="match status" value="1"/>
</dbReference>
<dbReference type="SUPFAM" id="SSF102400">
    <property type="entry name" value="DNA polymerase III chi subunit"/>
    <property type="match status" value="1"/>
</dbReference>
<gene>
    <name evidence="1" type="ORF">ACFFF8_14495</name>
</gene>
<evidence type="ECO:0000313" key="1">
    <source>
        <dbReference type="EMBL" id="MFC0685806.1"/>
    </source>
</evidence>
<dbReference type="Proteomes" id="UP001589858">
    <property type="component" value="Unassembled WGS sequence"/>
</dbReference>
<dbReference type="RefSeq" id="WP_267219228.1">
    <property type="nucleotide sequence ID" value="NZ_JAPCWC010000003.1"/>
</dbReference>
<dbReference type="PANTHER" id="PTHR38767">
    <property type="entry name" value="DNA POLYMERASE III SUBUNIT CHI"/>
    <property type="match status" value="1"/>
</dbReference>
<proteinExistence type="predicted"/>
<dbReference type="EMBL" id="JBHLTM010000055">
    <property type="protein sequence ID" value="MFC0685806.1"/>
    <property type="molecule type" value="Genomic_DNA"/>
</dbReference>
<organism evidence="1 2">
    <name type="scientific">Novosphingobium clariflavum</name>
    <dbReference type="NCBI Taxonomy" id="2029884"/>
    <lineage>
        <taxon>Bacteria</taxon>
        <taxon>Pseudomonadati</taxon>
        <taxon>Pseudomonadota</taxon>
        <taxon>Alphaproteobacteria</taxon>
        <taxon>Sphingomonadales</taxon>
        <taxon>Sphingomonadaceae</taxon>
        <taxon>Novosphingobium</taxon>
    </lineage>
</organism>
<comment type="caution">
    <text evidence="1">The sequence shown here is derived from an EMBL/GenBank/DDBJ whole genome shotgun (WGS) entry which is preliminary data.</text>
</comment>
<name>A0ABV6S972_9SPHN</name>
<reference evidence="1 2" key="1">
    <citation type="submission" date="2024-09" db="EMBL/GenBank/DDBJ databases">
        <authorList>
            <person name="Sun Q."/>
            <person name="Mori K."/>
        </authorList>
    </citation>
    <scope>NUCLEOTIDE SEQUENCE [LARGE SCALE GENOMIC DNA]</scope>
    <source>
        <strain evidence="1 2">CICC 11035S</strain>
    </source>
</reference>
<dbReference type="Gene3D" id="3.40.50.10110">
    <property type="entry name" value="DNA polymerase III subunit chi"/>
    <property type="match status" value="1"/>
</dbReference>
<sequence length="145" mass="16241">MRVDFYQLSRDPAESALALIAGKVAGNGERLLVVSGDLGQRQRICQALWSVGPESFLANGFAGENGEDRQPILISDEPQPANGAKFMAIADGQWREGAEPFARTFFLFDQSTLQHARETWRALREREGVEHYYWKQDGGRWVQAG</sequence>
<protein>
    <submittedName>
        <fullName evidence="1">DNA polymerase III subunit chi</fullName>
    </submittedName>
</protein>